<name>A0A9P6W1G2_RHOMI</name>
<evidence type="ECO:0000256" key="1">
    <source>
        <dbReference type="SAM" id="MobiDB-lite"/>
    </source>
</evidence>
<feature type="compositionally biased region" description="Acidic residues" evidence="1">
    <location>
        <begin position="405"/>
        <end position="416"/>
    </location>
</feature>
<evidence type="ECO:0000313" key="3">
    <source>
        <dbReference type="Proteomes" id="UP000777482"/>
    </source>
</evidence>
<feature type="compositionally biased region" description="Polar residues" evidence="1">
    <location>
        <begin position="61"/>
        <end position="72"/>
    </location>
</feature>
<sequence length="682" mass="74605">MLHEPPIFSLPPEASPRIPTSAALHMQPETDPFAQTCRAAHSLYQSTALWRGLHRAIWDPPQSTDLGSSPRYNHQEAVKDRRRAANRLEKSNRSRQALPDRDCVPVARALVQTALERPWGRGPSQNEDWLANLLRASPGDEDGAEGILFLAAGYGPRSSSGHFLRSRPNATIFDDYSATARGYQTAVPREVDEATAPDSIVAGRLAELVARLHILATPSPLAFQSPSIRTRAKEIVYTRANWTRHACYGPFQSDGSGRVDWRKVEALAIVAGANFSDARAMGWGRPPRLHRQGGMGQQGGDDSEFGPAVPPRGWSSSRPLSAGPVRFDPEGRDWSGLTSHELVGSYMFLHYPMYIAIQSGTSSLSLEDEDEAVGDCLPMIFELLPQGEWPAEVEQPDLSFEAQDLADEDDDEDDRDWTDGSGSDRDDDDEEEQDSILEEDMVDDLGRPNHLVHSIDSLLSAGSSSSLRQGPVHNEYQPAVPISRSSSSSIPVNRSFSSVAQDEVDNLHPTLQTATESLSATSPSPGTDFLAHAGVQAPGHSPPPQTEVEHPPPPSNLPNTRLRPLPDSVPHPTYPTLAFRGVPGSLKYAEPDRIPAQRPGTAELYHPDARTFRGTIEWLPDDQAAKVTLVVRYGGEDQWVMTGVQFGGPGSRTGFVGVWTSADHSPESPTGPFMYWPHIRPE</sequence>
<feature type="compositionally biased region" description="Pro residues" evidence="1">
    <location>
        <begin position="540"/>
        <end position="556"/>
    </location>
</feature>
<feature type="region of interest" description="Disordered" evidence="1">
    <location>
        <begin position="515"/>
        <end position="577"/>
    </location>
</feature>
<dbReference type="EMBL" id="PUHQ01000038">
    <property type="protein sequence ID" value="KAG0661060.1"/>
    <property type="molecule type" value="Genomic_DNA"/>
</dbReference>
<feature type="region of interest" description="Disordered" evidence="1">
    <location>
        <begin position="462"/>
        <end position="494"/>
    </location>
</feature>
<evidence type="ECO:0000313" key="2">
    <source>
        <dbReference type="EMBL" id="KAG0661060.1"/>
    </source>
</evidence>
<organism evidence="2 3">
    <name type="scientific">Rhodotorula mucilaginosa</name>
    <name type="common">Yeast</name>
    <name type="synonym">Rhodotorula rubra</name>
    <dbReference type="NCBI Taxonomy" id="5537"/>
    <lineage>
        <taxon>Eukaryota</taxon>
        <taxon>Fungi</taxon>
        <taxon>Dikarya</taxon>
        <taxon>Basidiomycota</taxon>
        <taxon>Pucciniomycotina</taxon>
        <taxon>Microbotryomycetes</taxon>
        <taxon>Sporidiobolales</taxon>
        <taxon>Sporidiobolaceae</taxon>
        <taxon>Rhodotorula</taxon>
    </lineage>
</organism>
<proteinExistence type="predicted"/>
<feature type="compositionally biased region" description="Low complexity" evidence="1">
    <location>
        <begin position="480"/>
        <end position="494"/>
    </location>
</feature>
<accession>A0A9P6W1G2</accession>
<reference evidence="2 3" key="1">
    <citation type="submission" date="2020-11" db="EMBL/GenBank/DDBJ databases">
        <title>Kefir isolates.</title>
        <authorList>
            <person name="Marcisauskas S."/>
            <person name="Kim Y."/>
            <person name="Blasche S."/>
        </authorList>
    </citation>
    <scope>NUCLEOTIDE SEQUENCE [LARGE SCALE GENOMIC DNA]</scope>
    <source>
        <strain evidence="2 3">KR</strain>
    </source>
</reference>
<dbReference type="Proteomes" id="UP000777482">
    <property type="component" value="Unassembled WGS sequence"/>
</dbReference>
<protein>
    <submittedName>
        <fullName evidence="2">Uncharacterized protein</fullName>
    </submittedName>
</protein>
<feature type="compositionally biased region" description="Basic and acidic residues" evidence="1">
    <location>
        <begin position="86"/>
        <end position="99"/>
    </location>
</feature>
<feature type="region of interest" description="Disordered" evidence="1">
    <location>
        <begin position="289"/>
        <end position="324"/>
    </location>
</feature>
<feature type="compositionally biased region" description="Polar residues" evidence="1">
    <location>
        <begin position="515"/>
        <end position="525"/>
    </location>
</feature>
<comment type="caution">
    <text evidence="2">The sequence shown here is derived from an EMBL/GenBank/DDBJ whole genome shotgun (WGS) entry which is preliminary data.</text>
</comment>
<keyword evidence="3" id="KW-1185">Reference proteome</keyword>
<feature type="region of interest" description="Disordered" evidence="1">
    <location>
        <begin position="405"/>
        <end position="434"/>
    </location>
</feature>
<gene>
    <name evidence="2" type="ORF">C6P46_004167</name>
</gene>
<dbReference type="OrthoDB" id="3226064at2759"/>
<feature type="region of interest" description="Disordered" evidence="1">
    <location>
        <begin position="61"/>
        <end position="99"/>
    </location>
</feature>
<feature type="compositionally biased region" description="Acidic residues" evidence="1">
    <location>
        <begin position="425"/>
        <end position="434"/>
    </location>
</feature>
<dbReference type="AlphaFoldDB" id="A0A9P6W1G2"/>